<proteinExistence type="predicted"/>
<feature type="transmembrane region" description="Helical" evidence="5">
    <location>
        <begin position="55"/>
        <end position="78"/>
    </location>
</feature>
<protein>
    <recommendedName>
        <fullName evidence="6">RDD domain-containing protein</fullName>
    </recommendedName>
</protein>
<keyword evidence="8" id="KW-1185">Reference proteome</keyword>
<sequence>MLGERSGNGGNEVLQPAGFWHRASGVGIDLVLTVVVGVAAYLVGGGHRIEGGVHVTWQVPVAVVGFSVFNRILVQWIFRASIGKLIVGLRVVTEYGERAGFWQLVRYWFRNSFLVAVFAAELGGGASSGLDPGKSRLIVAARHQPLDAPTRTRA</sequence>
<keyword evidence="2 5" id="KW-0812">Transmembrane</keyword>
<gene>
    <name evidence="7" type="ORF">GCM10009765_12180</name>
</gene>
<accession>A0ABN2G3F7</accession>
<comment type="subcellular location">
    <subcellularLocation>
        <location evidence="1">Membrane</location>
        <topology evidence="1">Multi-pass membrane protein</topology>
    </subcellularLocation>
</comment>
<keyword evidence="3 5" id="KW-1133">Transmembrane helix</keyword>
<evidence type="ECO:0000256" key="4">
    <source>
        <dbReference type="ARBA" id="ARBA00023136"/>
    </source>
</evidence>
<evidence type="ECO:0000256" key="3">
    <source>
        <dbReference type="ARBA" id="ARBA00022989"/>
    </source>
</evidence>
<feature type="transmembrane region" description="Helical" evidence="5">
    <location>
        <begin position="20"/>
        <end position="43"/>
    </location>
</feature>
<evidence type="ECO:0000256" key="5">
    <source>
        <dbReference type="SAM" id="Phobius"/>
    </source>
</evidence>
<dbReference type="InterPro" id="IPR010432">
    <property type="entry name" value="RDD"/>
</dbReference>
<dbReference type="EMBL" id="BAAANY010000004">
    <property type="protein sequence ID" value="GAA1664192.1"/>
    <property type="molecule type" value="Genomic_DNA"/>
</dbReference>
<organism evidence="7 8">
    <name type="scientific">Fodinicola feengrottensis</name>
    <dbReference type="NCBI Taxonomy" id="435914"/>
    <lineage>
        <taxon>Bacteria</taxon>
        <taxon>Bacillati</taxon>
        <taxon>Actinomycetota</taxon>
        <taxon>Actinomycetes</taxon>
        <taxon>Mycobacteriales</taxon>
        <taxon>Fodinicola</taxon>
    </lineage>
</organism>
<feature type="domain" description="RDD" evidence="6">
    <location>
        <begin position="17"/>
        <end position="110"/>
    </location>
</feature>
<evidence type="ECO:0000259" key="6">
    <source>
        <dbReference type="Pfam" id="PF06271"/>
    </source>
</evidence>
<comment type="caution">
    <text evidence="7">The sequence shown here is derived from an EMBL/GenBank/DDBJ whole genome shotgun (WGS) entry which is preliminary data.</text>
</comment>
<evidence type="ECO:0000256" key="1">
    <source>
        <dbReference type="ARBA" id="ARBA00004141"/>
    </source>
</evidence>
<reference evidence="7 8" key="1">
    <citation type="journal article" date="2019" name="Int. J. Syst. Evol. Microbiol.">
        <title>The Global Catalogue of Microorganisms (GCM) 10K type strain sequencing project: providing services to taxonomists for standard genome sequencing and annotation.</title>
        <authorList>
            <consortium name="The Broad Institute Genomics Platform"/>
            <consortium name="The Broad Institute Genome Sequencing Center for Infectious Disease"/>
            <person name="Wu L."/>
            <person name="Ma J."/>
        </authorList>
    </citation>
    <scope>NUCLEOTIDE SEQUENCE [LARGE SCALE GENOMIC DNA]</scope>
    <source>
        <strain evidence="7 8">JCM 14718</strain>
    </source>
</reference>
<evidence type="ECO:0000313" key="7">
    <source>
        <dbReference type="EMBL" id="GAA1664192.1"/>
    </source>
</evidence>
<keyword evidence="4 5" id="KW-0472">Membrane</keyword>
<evidence type="ECO:0000256" key="2">
    <source>
        <dbReference type="ARBA" id="ARBA00022692"/>
    </source>
</evidence>
<name>A0ABN2G3F7_9ACTN</name>
<dbReference type="RefSeq" id="WP_344307905.1">
    <property type="nucleotide sequence ID" value="NZ_BAAANY010000004.1"/>
</dbReference>
<dbReference type="Proteomes" id="UP001500618">
    <property type="component" value="Unassembled WGS sequence"/>
</dbReference>
<evidence type="ECO:0000313" key="8">
    <source>
        <dbReference type="Proteomes" id="UP001500618"/>
    </source>
</evidence>
<dbReference type="Pfam" id="PF06271">
    <property type="entry name" value="RDD"/>
    <property type="match status" value="1"/>
</dbReference>